<name>A0A1D7QT02_9BACI</name>
<evidence type="ECO:0000313" key="3">
    <source>
        <dbReference type="Proteomes" id="UP000094463"/>
    </source>
</evidence>
<feature type="chain" id="PRO_5038404202" description="Lipoprotein" evidence="1">
    <location>
        <begin position="21"/>
        <end position="175"/>
    </location>
</feature>
<accession>A0A1D7QT02</accession>
<keyword evidence="3" id="KW-1185">Reference proteome</keyword>
<organism evidence="2 3">
    <name type="scientific">Salisediminibacterium beveridgei</name>
    <dbReference type="NCBI Taxonomy" id="632773"/>
    <lineage>
        <taxon>Bacteria</taxon>
        <taxon>Bacillati</taxon>
        <taxon>Bacillota</taxon>
        <taxon>Bacilli</taxon>
        <taxon>Bacillales</taxon>
        <taxon>Bacillaceae</taxon>
        <taxon>Salisediminibacterium</taxon>
    </lineage>
</organism>
<reference evidence="2 3" key="1">
    <citation type="submission" date="2015-08" db="EMBL/GenBank/DDBJ databases">
        <title>The complete genome sequence of Bacillus beveridgei MLTeJB.</title>
        <authorList>
            <person name="Hanson T.E."/>
            <person name="Mesa C."/>
            <person name="Basesman S.M."/>
            <person name="Oremland R.S."/>
        </authorList>
    </citation>
    <scope>NUCLEOTIDE SEQUENCE [LARGE SCALE GENOMIC DNA]</scope>
    <source>
        <strain evidence="2 3">MLTeJB</strain>
    </source>
</reference>
<evidence type="ECO:0008006" key="4">
    <source>
        <dbReference type="Google" id="ProtNLM"/>
    </source>
</evidence>
<gene>
    <name evidence="2" type="ORF">BBEV_0762</name>
</gene>
<dbReference type="Proteomes" id="UP000094463">
    <property type="component" value="Chromosome"/>
</dbReference>
<proteinExistence type="predicted"/>
<dbReference type="STRING" id="632773.BBEV_0762"/>
<sequence length="175" mass="20007">MKKRWISLSLSALIAAWLIAGCSVSEEHIKDEARSLIESKLIEEPKEPNEAINGLSFYGDREIAVEEVNEYNYVISAEDTTYLLFKNDDLDYSDQDEIRDDLMLDHEVVTFETFTNESSLDAYIMITEFDDGTYRLIVAVDGKKMTTVLPLDKLASNAEFMFDFVYSMAHESISE</sequence>
<evidence type="ECO:0000313" key="2">
    <source>
        <dbReference type="EMBL" id="AOM82133.1"/>
    </source>
</evidence>
<keyword evidence="1" id="KW-0732">Signal</keyword>
<dbReference type="RefSeq" id="WP_069364249.1">
    <property type="nucleotide sequence ID" value="NZ_CP012502.1"/>
</dbReference>
<protein>
    <recommendedName>
        <fullName evidence="4">Lipoprotein</fullName>
    </recommendedName>
</protein>
<dbReference type="EMBL" id="CP012502">
    <property type="protein sequence ID" value="AOM82133.1"/>
    <property type="molecule type" value="Genomic_DNA"/>
</dbReference>
<dbReference type="KEGG" id="bbev:BBEV_0762"/>
<dbReference type="AlphaFoldDB" id="A0A1D7QT02"/>
<feature type="signal peptide" evidence="1">
    <location>
        <begin position="1"/>
        <end position="20"/>
    </location>
</feature>
<dbReference type="PROSITE" id="PS51257">
    <property type="entry name" value="PROKAR_LIPOPROTEIN"/>
    <property type="match status" value="1"/>
</dbReference>
<evidence type="ECO:0000256" key="1">
    <source>
        <dbReference type="SAM" id="SignalP"/>
    </source>
</evidence>
<dbReference type="OrthoDB" id="2450230at2"/>